<comment type="subcellular location">
    <subcellularLocation>
        <location evidence="3">Endoplasmic reticulum membrane</location>
        <topology evidence="3">Peripheral membrane protein</topology>
    </subcellularLocation>
    <subcellularLocation>
        <location evidence="2">Microsome membrane</location>
        <topology evidence="2">Peripheral membrane protein</topology>
    </subcellularLocation>
</comment>
<dbReference type="InterPro" id="IPR036396">
    <property type="entry name" value="Cyt_P450_sf"/>
</dbReference>
<dbReference type="InterPro" id="IPR050476">
    <property type="entry name" value="Insect_CytP450_Detox"/>
</dbReference>
<evidence type="ECO:0000256" key="10">
    <source>
        <dbReference type="ARBA" id="ARBA00023004"/>
    </source>
</evidence>
<dbReference type="PANTHER" id="PTHR24292">
    <property type="entry name" value="CYTOCHROME P450"/>
    <property type="match status" value="1"/>
</dbReference>
<gene>
    <name evidence="14" type="ORF">g.23584</name>
</gene>
<organism evidence="14">
    <name type="scientific">Clastoptera arizonana</name>
    <name type="common">Arizona spittle bug</name>
    <dbReference type="NCBI Taxonomy" id="38151"/>
    <lineage>
        <taxon>Eukaryota</taxon>
        <taxon>Metazoa</taxon>
        <taxon>Ecdysozoa</taxon>
        <taxon>Arthropoda</taxon>
        <taxon>Hexapoda</taxon>
        <taxon>Insecta</taxon>
        <taxon>Pterygota</taxon>
        <taxon>Neoptera</taxon>
        <taxon>Paraneoptera</taxon>
        <taxon>Hemiptera</taxon>
        <taxon>Auchenorrhyncha</taxon>
        <taxon>Cercopoidea</taxon>
        <taxon>Clastopteridae</taxon>
        <taxon>Clastoptera</taxon>
    </lineage>
</organism>
<comment type="cofactor">
    <cofactor evidence="1">
        <name>heme</name>
        <dbReference type="ChEBI" id="CHEBI:30413"/>
    </cofactor>
</comment>
<comment type="similarity">
    <text evidence="4">Belongs to the cytochrome P450 family.</text>
</comment>
<evidence type="ECO:0000256" key="13">
    <source>
        <dbReference type="SAM" id="Phobius"/>
    </source>
</evidence>
<dbReference type="Gene3D" id="1.10.630.10">
    <property type="entry name" value="Cytochrome P450"/>
    <property type="match status" value="1"/>
</dbReference>
<keyword evidence="11" id="KW-0503">Monooxygenase</keyword>
<dbReference type="AlphaFoldDB" id="A0A1B6EAS8"/>
<keyword evidence="8" id="KW-0492">Microsome</keyword>
<keyword evidence="6" id="KW-0479">Metal-binding</keyword>
<dbReference type="GO" id="GO:0020037">
    <property type="term" value="F:heme binding"/>
    <property type="evidence" value="ECO:0007669"/>
    <property type="project" value="InterPro"/>
</dbReference>
<evidence type="ECO:0008006" key="15">
    <source>
        <dbReference type="Google" id="ProtNLM"/>
    </source>
</evidence>
<protein>
    <recommendedName>
        <fullName evidence="15">Cytochrome P450</fullName>
    </recommendedName>
</protein>
<evidence type="ECO:0000313" key="14">
    <source>
        <dbReference type="EMBL" id="JAS35025.1"/>
    </source>
</evidence>
<keyword evidence="9" id="KW-0560">Oxidoreductase</keyword>
<evidence type="ECO:0000256" key="4">
    <source>
        <dbReference type="ARBA" id="ARBA00010617"/>
    </source>
</evidence>
<accession>A0A1B6EAS8</accession>
<keyword evidence="13" id="KW-0812">Transmembrane</keyword>
<sequence length="295" mass="33852">MTSFLDYCVYSSLIVVVVTILFYRFSTSTFNYWKDRGVAYVEPIPLLGNIKEQILGTKPVVEIYHDIYNKISRNRFGGFFQFKTPTLMVMDPKLVDAMLVQDFRYFYDRGFPVDIEHNPLTANLFTLEGQMWRKLRYKLTPTFSTGKLKGMFDQIEACGDKLVRHIEEGSRSGAVESKATMIGFTLDVIASCAFGLSLDKDDPLSTTLRHIITRVLAPFNKSLIKQIVFVVSKKLANILNIKPISKDIEDIMTNLVKGSIKYRQENKVDRNDFLQLMLNLRRQEEMPKSQPADSA</sequence>
<proteinExistence type="inferred from homology"/>
<dbReference type="PANTHER" id="PTHR24292:SF54">
    <property type="entry name" value="CYP9F3-RELATED"/>
    <property type="match status" value="1"/>
</dbReference>
<feature type="transmembrane region" description="Helical" evidence="13">
    <location>
        <begin position="7"/>
        <end position="25"/>
    </location>
</feature>
<dbReference type="GO" id="GO:0005789">
    <property type="term" value="C:endoplasmic reticulum membrane"/>
    <property type="evidence" value="ECO:0007669"/>
    <property type="project" value="UniProtKB-SubCell"/>
</dbReference>
<evidence type="ECO:0000256" key="11">
    <source>
        <dbReference type="ARBA" id="ARBA00023033"/>
    </source>
</evidence>
<keyword evidence="12 13" id="KW-0472">Membrane</keyword>
<evidence type="ECO:0000256" key="6">
    <source>
        <dbReference type="ARBA" id="ARBA00022723"/>
    </source>
</evidence>
<evidence type="ECO:0000256" key="2">
    <source>
        <dbReference type="ARBA" id="ARBA00004174"/>
    </source>
</evidence>
<dbReference type="GO" id="GO:0005506">
    <property type="term" value="F:iron ion binding"/>
    <property type="evidence" value="ECO:0007669"/>
    <property type="project" value="InterPro"/>
</dbReference>
<evidence type="ECO:0000256" key="12">
    <source>
        <dbReference type="ARBA" id="ARBA00023136"/>
    </source>
</evidence>
<evidence type="ECO:0000256" key="9">
    <source>
        <dbReference type="ARBA" id="ARBA00023002"/>
    </source>
</evidence>
<evidence type="ECO:0000256" key="1">
    <source>
        <dbReference type="ARBA" id="ARBA00001971"/>
    </source>
</evidence>
<dbReference type="InterPro" id="IPR001128">
    <property type="entry name" value="Cyt_P450"/>
</dbReference>
<keyword evidence="7" id="KW-0256">Endoplasmic reticulum</keyword>
<evidence type="ECO:0000256" key="7">
    <source>
        <dbReference type="ARBA" id="ARBA00022824"/>
    </source>
</evidence>
<keyword evidence="10" id="KW-0408">Iron</keyword>
<dbReference type="GO" id="GO:0016705">
    <property type="term" value="F:oxidoreductase activity, acting on paired donors, with incorporation or reduction of molecular oxygen"/>
    <property type="evidence" value="ECO:0007669"/>
    <property type="project" value="InterPro"/>
</dbReference>
<feature type="non-terminal residue" evidence="14">
    <location>
        <position position="295"/>
    </location>
</feature>
<reference evidence="14" key="1">
    <citation type="submission" date="2015-12" db="EMBL/GenBank/DDBJ databases">
        <title>De novo transcriptome assembly of four potential Pierce s Disease insect vectors from Arizona vineyards.</title>
        <authorList>
            <person name="Tassone E.E."/>
        </authorList>
    </citation>
    <scope>NUCLEOTIDE SEQUENCE</scope>
</reference>
<keyword evidence="5" id="KW-0349">Heme</keyword>
<evidence type="ECO:0000256" key="8">
    <source>
        <dbReference type="ARBA" id="ARBA00022848"/>
    </source>
</evidence>
<dbReference type="Pfam" id="PF00067">
    <property type="entry name" value="p450"/>
    <property type="match status" value="1"/>
</dbReference>
<keyword evidence="13" id="KW-1133">Transmembrane helix</keyword>
<dbReference type="PRINTS" id="PR00464">
    <property type="entry name" value="EP450II"/>
</dbReference>
<dbReference type="SUPFAM" id="SSF48264">
    <property type="entry name" value="Cytochrome P450"/>
    <property type="match status" value="1"/>
</dbReference>
<dbReference type="InterPro" id="IPR002402">
    <property type="entry name" value="Cyt_P450_E_grp-II"/>
</dbReference>
<name>A0A1B6EAS8_9HEMI</name>
<evidence type="ECO:0000256" key="3">
    <source>
        <dbReference type="ARBA" id="ARBA00004406"/>
    </source>
</evidence>
<dbReference type="EMBL" id="GEDC01002273">
    <property type="protein sequence ID" value="JAS35025.1"/>
    <property type="molecule type" value="Transcribed_RNA"/>
</dbReference>
<evidence type="ECO:0000256" key="5">
    <source>
        <dbReference type="ARBA" id="ARBA00022617"/>
    </source>
</evidence>
<dbReference type="GO" id="GO:0004497">
    <property type="term" value="F:monooxygenase activity"/>
    <property type="evidence" value="ECO:0007669"/>
    <property type="project" value="UniProtKB-KW"/>
</dbReference>